<gene>
    <name evidence="1" type="ORF">PR048_013550</name>
</gene>
<keyword evidence="2" id="KW-1185">Reference proteome</keyword>
<protein>
    <submittedName>
        <fullName evidence="1">Uncharacterized protein</fullName>
    </submittedName>
</protein>
<evidence type="ECO:0000313" key="1">
    <source>
        <dbReference type="EMBL" id="KAJ8887335.1"/>
    </source>
</evidence>
<reference evidence="1 2" key="1">
    <citation type="submission" date="2023-02" db="EMBL/GenBank/DDBJ databases">
        <title>LHISI_Scaffold_Assembly.</title>
        <authorList>
            <person name="Stuart O.P."/>
            <person name="Cleave R."/>
            <person name="Magrath M.J.L."/>
            <person name="Mikheyev A.S."/>
        </authorList>
    </citation>
    <scope>NUCLEOTIDE SEQUENCE [LARGE SCALE GENOMIC DNA]</scope>
    <source>
        <strain evidence="1">Daus_M_001</strain>
        <tissue evidence="1">Leg muscle</tissue>
    </source>
</reference>
<name>A0ABQ9HTA8_9NEOP</name>
<sequence length="181" mass="21052">MQCNEPLIHIFYDELCALIQSLMSRIVSQRSWEKFIELHLEVLTSATLKKIYSHQKKLILAERKLFFNEVEKFIISIIEYLLDKVPIENKLLRNFQCLHPLRLQNLPMVIKSCDIDKLCDEWKLYVAENIDETTVSAEVPSGSITRIDAYWSAIQKITNSLGELKYPLLSCLVRAVLTLSH</sequence>
<evidence type="ECO:0000313" key="2">
    <source>
        <dbReference type="Proteomes" id="UP001159363"/>
    </source>
</evidence>
<dbReference type="EMBL" id="JARBHB010000004">
    <property type="protein sequence ID" value="KAJ8887335.1"/>
    <property type="molecule type" value="Genomic_DNA"/>
</dbReference>
<proteinExistence type="predicted"/>
<dbReference type="Proteomes" id="UP001159363">
    <property type="component" value="Chromosome X"/>
</dbReference>
<comment type="caution">
    <text evidence="1">The sequence shown here is derived from an EMBL/GenBank/DDBJ whole genome shotgun (WGS) entry which is preliminary data.</text>
</comment>
<accession>A0ABQ9HTA8</accession>
<organism evidence="1 2">
    <name type="scientific">Dryococelus australis</name>
    <dbReference type="NCBI Taxonomy" id="614101"/>
    <lineage>
        <taxon>Eukaryota</taxon>
        <taxon>Metazoa</taxon>
        <taxon>Ecdysozoa</taxon>
        <taxon>Arthropoda</taxon>
        <taxon>Hexapoda</taxon>
        <taxon>Insecta</taxon>
        <taxon>Pterygota</taxon>
        <taxon>Neoptera</taxon>
        <taxon>Polyneoptera</taxon>
        <taxon>Phasmatodea</taxon>
        <taxon>Verophasmatodea</taxon>
        <taxon>Anareolatae</taxon>
        <taxon>Phasmatidae</taxon>
        <taxon>Eurycanthinae</taxon>
        <taxon>Dryococelus</taxon>
    </lineage>
</organism>